<evidence type="ECO:0000313" key="7">
    <source>
        <dbReference type="Proteomes" id="UP000660262"/>
    </source>
</evidence>
<keyword evidence="7" id="KW-1185">Reference proteome</keyword>
<dbReference type="PANTHER" id="PTHR10242">
    <property type="entry name" value="8-OXOGUANINE DNA GLYCOSYLASE"/>
    <property type="match status" value="1"/>
</dbReference>
<dbReference type="SUPFAM" id="SSF55945">
    <property type="entry name" value="TATA-box binding protein-like"/>
    <property type="match status" value="1"/>
</dbReference>
<organism evidence="6 7">
    <name type="scientific">Pycnococcus provasolii</name>
    <dbReference type="NCBI Taxonomy" id="41880"/>
    <lineage>
        <taxon>Eukaryota</taxon>
        <taxon>Viridiplantae</taxon>
        <taxon>Chlorophyta</taxon>
        <taxon>Pseudoscourfieldiophyceae</taxon>
        <taxon>Pseudoscourfieldiales</taxon>
        <taxon>Pycnococcaceae</taxon>
        <taxon>Pycnococcus</taxon>
    </lineage>
</organism>
<protein>
    <recommendedName>
        <fullName evidence="2">DNA-(apurinic or apyrimidinic site) lyase</fullName>
        <ecNumber evidence="2">4.2.99.18</ecNumber>
    </recommendedName>
</protein>
<evidence type="ECO:0000256" key="2">
    <source>
        <dbReference type="ARBA" id="ARBA00012720"/>
    </source>
</evidence>
<dbReference type="EC" id="4.2.99.18" evidence="2"/>
<feature type="compositionally biased region" description="Pro residues" evidence="4">
    <location>
        <begin position="456"/>
        <end position="470"/>
    </location>
</feature>
<dbReference type="InterPro" id="IPR011257">
    <property type="entry name" value="DNA_glycosylase"/>
</dbReference>
<dbReference type="GO" id="GO:0006285">
    <property type="term" value="P:base-excision repair, AP site formation"/>
    <property type="evidence" value="ECO:0007669"/>
    <property type="project" value="TreeGrafter"/>
</dbReference>
<reference evidence="6" key="1">
    <citation type="submission" date="2020-10" db="EMBL/GenBank/DDBJ databases">
        <title>Unveiling of a novel bifunctional photoreceptor, Dualchrome1, isolated from a cosmopolitan green alga.</title>
        <authorList>
            <person name="Suzuki S."/>
            <person name="Kawachi M."/>
        </authorList>
    </citation>
    <scope>NUCLEOTIDE SEQUENCE</scope>
    <source>
        <strain evidence="6">NIES 2893</strain>
    </source>
</reference>
<sequence length="478" mass="51782">MSVRVHLRPWRFLCVPPAELLLRHTVPVGQSFRWRKRSVEKLSAPIPTLLNGTAAPSTTDDQVLDAALDAAGQLGTPKRGGVGIRAPSAPAAMLAADLDPLCFAGVIGARIVEVVQIPEMGSQWTKDSTPMHKKMEAGGVLFRCHGPDADHGAGDAAAICDYFNLAVPTKGADADVVVPACEPCSLVASGEKWREGDERYAAVAPYVVGARVLRQPPLECLFSFICSSNNNIERITGMVNTLCRLYGKPLGRIYDGDEDEWFTFPTLDALREKVTEDDLRSNGFGYRAKYIVKAASELHDLGGEPYLLSLRDHGGSHTAMQTRSTAADTEGQPQSYEEVLMALTQLTGVGRKVSACVCLFALDQHCAIPVDTHVWQIAVAHYDATLEGKTLTPRVDAAVQGIFYDKFGAYCGWAHNALFLAELHWKMKELPEEVRTPTPQKKKRRLSDAGGGGGRTPPPPPKSPPPPPPSANKKGKKM</sequence>
<dbReference type="GO" id="GO:0034039">
    <property type="term" value="F:8-oxo-7,8-dihydroguanine DNA N-glycosylase activity"/>
    <property type="evidence" value="ECO:0007669"/>
    <property type="project" value="TreeGrafter"/>
</dbReference>
<dbReference type="Gene3D" id="3.30.310.40">
    <property type="match status" value="1"/>
</dbReference>
<dbReference type="Pfam" id="PF00730">
    <property type="entry name" value="HhH-GPD"/>
    <property type="match status" value="1"/>
</dbReference>
<dbReference type="InterPro" id="IPR023170">
    <property type="entry name" value="HhH_base_excis_C"/>
</dbReference>
<feature type="domain" description="HhH-GPD" evidence="5">
    <location>
        <begin position="226"/>
        <end position="410"/>
    </location>
</feature>
<feature type="region of interest" description="Disordered" evidence="4">
    <location>
        <begin position="432"/>
        <end position="478"/>
    </location>
</feature>
<evidence type="ECO:0000313" key="6">
    <source>
        <dbReference type="EMBL" id="GHP04022.1"/>
    </source>
</evidence>
<dbReference type="PANTHER" id="PTHR10242:SF2">
    <property type="entry name" value="N-GLYCOSYLASE_DNA LYASE"/>
    <property type="match status" value="1"/>
</dbReference>
<evidence type="ECO:0000259" key="5">
    <source>
        <dbReference type="SMART" id="SM00478"/>
    </source>
</evidence>
<dbReference type="AlphaFoldDB" id="A0A830HBI7"/>
<comment type="caution">
    <text evidence="6">The sequence shown here is derived from an EMBL/GenBank/DDBJ whole genome shotgun (WGS) entry which is preliminary data.</text>
</comment>
<dbReference type="EMBL" id="BNJQ01000006">
    <property type="protein sequence ID" value="GHP04022.1"/>
    <property type="molecule type" value="Genomic_DNA"/>
</dbReference>
<name>A0A830HBI7_9CHLO</name>
<evidence type="ECO:0000256" key="1">
    <source>
        <dbReference type="ARBA" id="ARBA00010679"/>
    </source>
</evidence>
<dbReference type="Gene3D" id="1.10.1670.10">
    <property type="entry name" value="Helix-hairpin-Helix base-excision DNA repair enzymes (C-terminal)"/>
    <property type="match status" value="1"/>
</dbReference>
<accession>A0A830HBI7</accession>
<proteinExistence type="inferred from homology"/>
<comment type="catalytic activity">
    <reaction evidence="3">
        <text>2'-deoxyribonucleotide-(2'-deoxyribose 5'-phosphate)-2'-deoxyribonucleotide-DNA = a 3'-end 2'-deoxyribonucleotide-(2,3-dehydro-2,3-deoxyribose 5'-phosphate)-DNA + a 5'-end 5'-phospho-2'-deoxyribonucleoside-DNA + H(+)</text>
        <dbReference type="Rhea" id="RHEA:66592"/>
        <dbReference type="Rhea" id="RHEA-COMP:13180"/>
        <dbReference type="Rhea" id="RHEA-COMP:16897"/>
        <dbReference type="Rhea" id="RHEA-COMP:17067"/>
        <dbReference type="ChEBI" id="CHEBI:15378"/>
        <dbReference type="ChEBI" id="CHEBI:136412"/>
        <dbReference type="ChEBI" id="CHEBI:157695"/>
        <dbReference type="ChEBI" id="CHEBI:167181"/>
        <dbReference type="EC" id="4.2.99.18"/>
    </reaction>
</comment>
<dbReference type="OrthoDB" id="238681at2759"/>
<gene>
    <name evidence="6" type="ORF">PPROV_000277600</name>
</gene>
<comment type="similarity">
    <text evidence="1">Belongs to the type-1 OGG1 family.</text>
</comment>
<evidence type="ECO:0000256" key="4">
    <source>
        <dbReference type="SAM" id="MobiDB-lite"/>
    </source>
</evidence>
<dbReference type="GO" id="GO:0005634">
    <property type="term" value="C:nucleus"/>
    <property type="evidence" value="ECO:0007669"/>
    <property type="project" value="TreeGrafter"/>
</dbReference>
<dbReference type="SUPFAM" id="SSF48150">
    <property type="entry name" value="DNA-glycosylase"/>
    <property type="match status" value="1"/>
</dbReference>
<dbReference type="InterPro" id="IPR003265">
    <property type="entry name" value="HhH-GPD_domain"/>
</dbReference>
<dbReference type="InterPro" id="IPR052054">
    <property type="entry name" value="Oxidative_DNA_repair_enzyme"/>
</dbReference>
<dbReference type="SMART" id="SM00478">
    <property type="entry name" value="ENDO3c"/>
    <property type="match status" value="1"/>
</dbReference>
<dbReference type="Gene3D" id="1.10.340.30">
    <property type="entry name" value="Hypothetical protein, domain 2"/>
    <property type="match status" value="1"/>
</dbReference>
<dbReference type="GO" id="GO:0140078">
    <property type="term" value="F:class I DNA-(apurinic or apyrimidinic site) endonuclease activity"/>
    <property type="evidence" value="ECO:0007669"/>
    <property type="project" value="UniProtKB-EC"/>
</dbReference>
<dbReference type="CDD" id="cd00056">
    <property type="entry name" value="ENDO3c"/>
    <property type="match status" value="1"/>
</dbReference>
<evidence type="ECO:0000256" key="3">
    <source>
        <dbReference type="ARBA" id="ARBA00044632"/>
    </source>
</evidence>
<dbReference type="Proteomes" id="UP000660262">
    <property type="component" value="Unassembled WGS sequence"/>
</dbReference>